<dbReference type="EMBL" id="ACKU01000014">
    <property type="protein sequence ID" value="EER74765.1"/>
    <property type="molecule type" value="Genomic_DNA"/>
</dbReference>
<dbReference type="HOGENOM" id="CLU_017028_7_5_9"/>
<keyword evidence="7" id="KW-1185">Reference proteome</keyword>
<dbReference type="CDD" id="cd08504">
    <property type="entry name" value="PBP2_OppA"/>
    <property type="match status" value="1"/>
</dbReference>
<comment type="subcellular location">
    <subcellularLocation>
        <location evidence="1">Cell envelope</location>
    </subcellularLocation>
</comment>
<dbReference type="PANTHER" id="PTHR30290">
    <property type="entry name" value="PERIPLASMIC BINDING COMPONENT OF ABC TRANSPORTER"/>
    <property type="match status" value="1"/>
</dbReference>
<dbReference type="GO" id="GO:0030313">
    <property type="term" value="C:cell envelope"/>
    <property type="evidence" value="ECO:0007669"/>
    <property type="project" value="UniProtKB-SubCell"/>
</dbReference>
<dbReference type="SUPFAM" id="SSF53850">
    <property type="entry name" value="Periplasmic binding protein-like II"/>
    <property type="match status" value="1"/>
</dbReference>
<evidence type="ECO:0000313" key="6">
    <source>
        <dbReference type="EMBL" id="EER74765.1"/>
    </source>
</evidence>
<dbReference type="InterPro" id="IPR039424">
    <property type="entry name" value="SBP_5"/>
</dbReference>
<sequence>MSKDFFIVVFINNKYHDRTYDKGEINMSINHNVKKFLLVTAILFPAVEFVGSGVQSASADDKKTLNLVEKSDPTTVDVNDVRNANEFDILNATQEGLFRINSKNGKDKLELAGAKSYEVSEDGLTYTFHLRDSKWSDGKAVVAQNYVDSALRELNPKNGFAYATLGYDIKNAEAYNTGKAPASSVGVSAPDKKTFKITLAHPTENFLKKYSNVAFYPVRLDLINKQGNKKWKTDWKDQVSNGAFKITQWKTDDKIVLTKNKKFWNNKQVKLNKVKYITTEKSSTVSSLLQSGQLDSVVASGTDALNYKKAAKSSKVNVKSQLGSGTNLLVFNQKTGGTQGLLKNAKIREAISLAINRTKYNKVLSDGQEQPAKGYIPGSVTVGTTNYRKSAGNILAQSEKEYNSSAKLKKLFQKGLKELGKSTDLSKVKLVFLTTNDSSDDADLISYLKQEFKDELGVTVKASSQSDTASFVSKRDKGNYDLLSNGWYGDYNDPETFLSLWSSNNGFQRFFGGYKSDEYDKLFATLQNTKDTKQRLQIYEQLEKILVSKDFGVAPTTVPKTKVFTSSSVKGLQTPVFGPTYNYVYAYKK</sequence>
<dbReference type="GO" id="GO:0015833">
    <property type="term" value="P:peptide transport"/>
    <property type="evidence" value="ECO:0007669"/>
    <property type="project" value="TreeGrafter"/>
</dbReference>
<keyword evidence="4" id="KW-0732">Signal</keyword>
<feature type="domain" description="Solute-binding protein family 5" evidence="5">
    <location>
        <begin position="112"/>
        <end position="507"/>
    </location>
</feature>
<dbReference type="Gene3D" id="3.40.190.10">
    <property type="entry name" value="Periplasmic binding protein-like II"/>
    <property type="match status" value="1"/>
</dbReference>
<dbReference type="eggNOG" id="COG4166">
    <property type="taxonomic scope" value="Bacteria"/>
</dbReference>
<name>C5RB96_WEIPA</name>
<dbReference type="PANTHER" id="PTHR30290:SF10">
    <property type="entry name" value="PERIPLASMIC OLIGOPEPTIDE-BINDING PROTEIN-RELATED"/>
    <property type="match status" value="1"/>
</dbReference>
<evidence type="ECO:0000256" key="1">
    <source>
        <dbReference type="ARBA" id="ARBA00004196"/>
    </source>
</evidence>
<dbReference type="Gene3D" id="3.90.76.10">
    <property type="entry name" value="Dipeptide-binding Protein, Domain 1"/>
    <property type="match status" value="1"/>
</dbReference>
<comment type="similarity">
    <text evidence="2">Belongs to the bacterial solute-binding protein 5 family.</text>
</comment>
<dbReference type="STRING" id="585506.HMPREF0877_1241"/>
<accession>C5RB96</accession>
<dbReference type="GO" id="GO:1904680">
    <property type="term" value="F:peptide transmembrane transporter activity"/>
    <property type="evidence" value="ECO:0007669"/>
    <property type="project" value="TreeGrafter"/>
</dbReference>
<dbReference type="PIRSF" id="PIRSF002741">
    <property type="entry name" value="MppA"/>
    <property type="match status" value="1"/>
</dbReference>
<gene>
    <name evidence="6" type="ORF">HMPREF0877_1241</name>
</gene>
<protein>
    <submittedName>
        <fullName evidence="6">ABC transporter, substrate-binding protein, family 5</fullName>
    </submittedName>
</protein>
<evidence type="ECO:0000256" key="2">
    <source>
        <dbReference type="ARBA" id="ARBA00005695"/>
    </source>
</evidence>
<dbReference type="Gene3D" id="3.10.105.10">
    <property type="entry name" value="Dipeptide-binding Protein, Domain 3"/>
    <property type="match status" value="1"/>
</dbReference>
<evidence type="ECO:0000256" key="3">
    <source>
        <dbReference type="ARBA" id="ARBA00022448"/>
    </source>
</evidence>
<evidence type="ECO:0000313" key="7">
    <source>
        <dbReference type="Proteomes" id="UP000004528"/>
    </source>
</evidence>
<proteinExistence type="inferred from homology"/>
<reference evidence="6 7" key="1">
    <citation type="submission" date="2009-04" db="EMBL/GenBank/DDBJ databases">
        <authorList>
            <person name="Qin X."/>
            <person name="Bachman B."/>
            <person name="Battles P."/>
            <person name="Bell A."/>
            <person name="Bess C."/>
            <person name="Bickham C."/>
            <person name="Chaboub L."/>
            <person name="Chen D."/>
            <person name="Coyle M."/>
            <person name="Deiros D.R."/>
            <person name="Dinh H."/>
            <person name="Forbes L."/>
            <person name="Fowler G."/>
            <person name="Francisco L."/>
            <person name="Fu Q."/>
            <person name="Gubbala S."/>
            <person name="Hale W."/>
            <person name="Han Y."/>
            <person name="Hemphill L."/>
            <person name="Highlander S.K."/>
            <person name="Hirani K."/>
            <person name="Hogues M."/>
            <person name="Jackson L."/>
            <person name="Jakkamsetti A."/>
            <person name="Javaid M."/>
            <person name="Jiang H."/>
            <person name="Korchina V."/>
            <person name="Kovar C."/>
            <person name="Lara F."/>
            <person name="Lee S."/>
            <person name="Mata R."/>
            <person name="Mathew T."/>
            <person name="Moen C."/>
            <person name="Morales K."/>
            <person name="Munidasa M."/>
            <person name="Nazareth L."/>
            <person name="Ngo R."/>
            <person name="Nguyen L."/>
            <person name="Okwuonu G."/>
            <person name="Ongeri F."/>
            <person name="Patil S."/>
            <person name="Petrosino J."/>
            <person name="Pham C."/>
            <person name="Pham P."/>
            <person name="Pu L.-L."/>
            <person name="Puazo M."/>
            <person name="Raj R."/>
            <person name="Reid J."/>
            <person name="Rouhana J."/>
            <person name="Saada N."/>
            <person name="Shang Y."/>
            <person name="Simmons D."/>
            <person name="Thornton R."/>
            <person name="Warren J."/>
            <person name="Weissenberger G."/>
            <person name="Zhang J."/>
            <person name="Zhang L."/>
            <person name="Zhou C."/>
            <person name="Zhu D."/>
            <person name="Muzny D."/>
            <person name="Worley K."/>
            <person name="Gibbs R."/>
        </authorList>
    </citation>
    <scope>NUCLEOTIDE SEQUENCE [LARGE SCALE GENOMIC DNA]</scope>
    <source>
        <strain evidence="6 7">ATCC 33313</strain>
    </source>
</reference>
<organism evidence="6 7">
    <name type="scientific">Weissella paramesenteroides ATCC 33313</name>
    <dbReference type="NCBI Taxonomy" id="585506"/>
    <lineage>
        <taxon>Bacteria</taxon>
        <taxon>Bacillati</taxon>
        <taxon>Bacillota</taxon>
        <taxon>Bacilli</taxon>
        <taxon>Lactobacillales</taxon>
        <taxon>Lactobacillaceae</taxon>
        <taxon>Weissella</taxon>
    </lineage>
</organism>
<keyword evidence="3" id="KW-0813">Transport</keyword>
<evidence type="ECO:0000259" key="5">
    <source>
        <dbReference type="Pfam" id="PF00496"/>
    </source>
</evidence>
<dbReference type="Proteomes" id="UP000004528">
    <property type="component" value="Unassembled WGS sequence"/>
</dbReference>
<comment type="caution">
    <text evidence="6">The sequence shown here is derived from an EMBL/GenBank/DDBJ whole genome shotgun (WGS) entry which is preliminary data.</text>
</comment>
<dbReference type="Pfam" id="PF00496">
    <property type="entry name" value="SBP_bac_5"/>
    <property type="match status" value="1"/>
</dbReference>
<dbReference type="InterPro" id="IPR030678">
    <property type="entry name" value="Peptide/Ni-bd"/>
</dbReference>
<dbReference type="AlphaFoldDB" id="C5RB96"/>
<dbReference type="GO" id="GO:0043190">
    <property type="term" value="C:ATP-binding cassette (ABC) transporter complex"/>
    <property type="evidence" value="ECO:0007669"/>
    <property type="project" value="InterPro"/>
</dbReference>
<evidence type="ECO:0000256" key="4">
    <source>
        <dbReference type="ARBA" id="ARBA00022729"/>
    </source>
</evidence>
<dbReference type="GO" id="GO:0042597">
    <property type="term" value="C:periplasmic space"/>
    <property type="evidence" value="ECO:0007669"/>
    <property type="project" value="UniProtKB-ARBA"/>
</dbReference>
<dbReference type="InterPro" id="IPR000914">
    <property type="entry name" value="SBP_5_dom"/>
</dbReference>